<organism evidence="2 3">
    <name type="scientific">Arthrobacter cryoconiti</name>
    <dbReference type="NCBI Taxonomy" id="748907"/>
    <lineage>
        <taxon>Bacteria</taxon>
        <taxon>Bacillati</taxon>
        <taxon>Actinomycetota</taxon>
        <taxon>Actinomycetes</taxon>
        <taxon>Micrococcales</taxon>
        <taxon>Micrococcaceae</taxon>
        <taxon>Arthrobacter</taxon>
    </lineage>
</organism>
<dbReference type="PANTHER" id="PTHR30522:SF0">
    <property type="entry name" value="NUCLEOSIDE TRIPHOSPHATE PYROPHOSPHOHYDROLASE"/>
    <property type="match status" value="1"/>
</dbReference>
<sequence length="230" mass="24280">MPGANLADGGALEPVETGGAAVERLAEVIAALREHCAWTAALTHESLISYLLEEAHELTGVVEAPGPLDTAELVGELGDVLYQVMLHALLAQEAGAFTLADVAQTLHAKLIRRNPHVFHPDGTLADHFPDSIAEIERSYEAAKSAEPAAAMGTFGSIPPTLPALSLAAKTLDRLWGRGVEQPLPAGHPQTEEELGKVLFDVVRGARTQGLDAERALRAEVRRVQNGSGTA</sequence>
<feature type="domain" description="NTP pyrophosphohydrolase MazG-like" evidence="1">
    <location>
        <begin position="43"/>
        <end position="118"/>
    </location>
</feature>
<protein>
    <submittedName>
        <fullName evidence="2">MazG nucleotide pyrophosphohydrolase domain-containing protein</fullName>
    </submittedName>
</protein>
<keyword evidence="3" id="KW-1185">Reference proteome</keyword>
<dbReference type="SUPFAM" id="SSF101386">
    <property type="entry name" value="all-alpha NTP pyrophosphatases"/>
    <property type="match status" value="1"/>
</dbReference>
<dbReference type="Gene3D" id="1.10.287.1080">
    <property type="entry name" value="MazG-like"/>
    <property type="match status" value="1"/>
</dbReference>
<proteinExistence type="predicted"/>
<evidence type="ECO:0000313" key="2">
    <source>
        <dbReference type="EMBL" id="MFC4266902.1"/>
    </source>
</evidence>
<evidence type="ECO:0000259" key="1">
    <source>
        <dbReference type="Pfam" id="PF03819"/>
    </source>
</evidence>
<reference evidence="3" key="1">
    <citation type="journal article" date="2019" name="Int. J. Syst. Evol. Microbiol.">
        <title>The Global Catalogue of Microorganisms (GCM) 10K type strain sequencing project: providing services to taxonomists for standard genome sequencing and annotation.</title>
        <authorList>
            <consortium name="The Broad Institute Genomics Platform"/>
            <consortium name="The Broad Institute Genome Sequencing Center for Infectious Disease"/>
            <person name="Wu L."/>
            <person name="Ma J."/>
        </authorList>
    </citation>
    <scope>NUCLEOTIDE SEQUENCE [LARGE SCALE GENOMIC DNA]</scope>
    <source>
        <strain evidence="3">CGMCC 1.10698</strain>
    </source>
</reference>
<name>A0ABV8R4X6_9MICC</name>
<dbReference type="CDD" id="cd11528">
    <property type="entry name" value="NTP-PPase_MazG_Nterm"/>
    <property type="match status" value="1"/>
</dbReference>
<dbReference type="EMBL" id="JBHSCQ010000022">
    <property type="protein sequence ID" value="MFC4266902.1"/>
    <property type="molecule type" value="Genomic_DNA"/>
</dbReference>
<dbReference type="InterPro" id="IPR004518">
    <property type="entry name" value="MazG-like_dom"/>
</dbReference>
<dbReference type="InterPro" id="IPR048015">
    <property type="entry name" value="NTP-PPase_MazG-like_N"/>
</dbReference>
<evidence type="ECO:0000313" key="3">
    <source>
        <dbReference type="Proteomes" id="UP001595773"/>
    </source>
</evidence>
<comment type="caution">
    <text evidence="2">The sequence shown here is derived from an EMBL/GenBank/DDBJ whole genome shotgun (WGS) entry which is preliminary data.</text>
</comment>
<accession>A0ABV8R4X6</accession>
<dbReference type="RefSeq" id="WP_230065878.1">
    <property type="nucleotide sequence ID" value="NZ_BAABLL010000010.1"/>
</dbReference>
<dbReference type="InterPro" id="IPR011551">
    <property type="entry name" value="NTP_PyrPHydrolase_MazG"/>
</dbReference>
<dbReference type="PANTHER" id="PTHR30522">
    <property type="entry name" value="NUCLEOSIDE TRIPHOSPHATE PYROPHOSPHOHYDROLASE"/>
    <property type="match status" value="1"/>
</dbReference>
<dbReference type="Pfam" id="PF03819">
    <property type="entry name" value="MazG"/>
    <property type="match status" value="1"/>
</dbReference>
<gene>
    <name evidence="2" type="ORF">ACFOW9_14935</name>
</gene>
<dbReference type="Proteomes" id="UP001595773">
    <property type="component" value="Unassembled WGS sequence"/>
</dbReference>